<dbReference type="PANTHER" id="PTHR47706">
    <property type="entry name" value="NMRA-LIKE FAMILY PROTEIN"/>
    <property type="match status" value="1"/>
</dbReference>
<dbReference type="Pfam" id="PF05368">
    <property type="entry name" value="NmrA"/>
    <property type="match status" value="1"/>
</dbReference>
<reference evidence="4" key="1">
    <citation type="submission" date="2018-03" db="EMBL/GenBank/DDBJ databases">
        <authorList>
            <person name="Guldener U."/>
        </authorList>
    </citation>
    <scope>NUCLEOTIDE SEQUENCE</scope>
</reference>
<gene>
    <name evidence="4" type="ORF">DNG_10211</name>
</gene>
<dbReference type="Gene3D" id="3.40.50.720">
    <property type="entry name" value="NAD(P)-binding Rossmann-like Domain"/>
    <property type="match status" value="1"/>
</dbReference>
<evidence type="ECO:0000256" key="2">
    <source>
        <dbReference type="ARBA" id="ARBA00023002"/>
    </source>
</evidence>
<dbReference type="EMBL" id="ONZQ02000021">
    <property type="protein sequence ID" value="SPO07517.1"/>
    <property type="molecule type" value="Genomic_DNA"/>
</dbReference>
<dbReference type="GO" id="GO:0016491">
    <property type="term" value="F:oxidoreductase activity"/>
    <property type="evidence" value="ECO:0007669"/>
    <property type="project" value="UniProtKB-KW"/>
</dbReference>
<evidence type="ECO:0000259" key="3">
    <source>
        <dbReference type="Pfam" id="PF05368"/>
    </source>
</evidence>
<organism evidence="4 5">
    <name type="scientific">Cephalotrichum gorgonifer</name>
    <dbReference type="NCBI Taxonomy" id="2041049"/>
    <lineage>
        <taxon>Eukaryota</taxon>
        <taxon>Fungi</taxon>
        <taxon>Dikarya</taxon>
        <taxon>Ascomycota</taxon>
        <taxon>Pezizomycotina</taxon>
        <taxon>Sordariomycetes</taxon>
        <taxon>Hypocreomycetidae</taxon>
        <taxon>Microascales</taxon>
        <taxon>Microascaceae</taxon>
        <taxon>Cephalotrichum</taxon>
    </lineage>
</organism>
<dbReference type="PANTHER" id="PTHR47706:SF6">
    <property type="entry name" value="NMRA-LIKE FAMILY PROTEIN (AFU_ORTHOLOGUE AFUA_6G00280)"/>
    <property type="match status" value="1"/>
</dbReference>
<evidence type="ECO:0000313" key="5">
    <source>
        <dbReference type="Proteomes" id="UP001187682"/>
    </source>
</evidence>
<evidence type="ECO:0000256" key="1">
    <source>
        <dbReference type="ARBA" id="ARBA00022857"/>
    </source>
</evidence>
<dbReference type="CDD" id="cd05259">
    <property type="entry name" value="PCBER_SDR_a"/>
    <property type="match status" value="1"/>
</dbReference>
<dbReference type="AlphaFoldDB" id="A0AAE8T0K1"/>
<dbReference type="Gene3D" id="3.90.25.10">
    <property type="entry name" value="UDP-galactose 4-epimerase, domain 1"/>
    <property type="match status" value="1"/>
</dbReference>
<dbReference type="Proteomes" id="UP001187682">
    <property type="component" value="Unassembled WGS sequence"/>
</dbReference>
<evidence type="ECO:0000313" key="4">
    <source>
        <dbReference type="EMBL" id="SPO07517.1"/>
    </source>
</evidence>
<dbReference type="SUPFAM" id="SSF51735">
    <property type="entry name" value="NAD(P)-binding Rossmann-fold domains"/>
    <property type="match status" value="1"/>
</dbReference>
<feature type="domain" description="NmrA-like" evidence="3">
    <location>
        <begin position="3"/>
        <end position="245"/>
    </location>
</feature>
<name>A0AAE8T0K1_9PEZI</name>
<protein>
    <submittedName>
        <fullName evidence="4">Related to NmrA-like family protein</fullName>
    </submittedName>
</protein>
<dbReference type="InterPro" id="IPR051609">
    <property type="entry name" value="NmrA/Isoflavone_reductase-like"/>
</dbReference>
<dbReference type="InterPro" id="IPR008030">
    <property type="entry name" value="NmrA-like"/>
</dbReference>
<comment type="caution">
    <text evidence="4">The sequence shown here is derived from an EMBL/GenBank/DDBJ whole genome shotgun (WGS) entry which is preliminary data.</text>
</comment>
<keyword evidence="5" id="KW-1185">Reference proteome</keyword>
<dbReference type="InterPro" id="IPR036291">
    <property type="entry name" value="NAD(P)-bd_dom_sf"/>
</dbReference>
<accession>A0AAE8T0K1</accession>
<proteinExistence type="predicted"/>
<sequence>MSILVVGAGELGLATLSALSAHPSRGTSKLAVLLRQETATSSAPEKQEQIRKIRSFGVDIETGDFINDPAALVPIFKKYSVVIQCAGYGMAPGTQLGVTKAVLEAGVPRYFPWQFGVDYEAIGAGSSQPLFDEMLSVRALLRAQEKTAWTVVSTGLFMSYLFIPDFGVVDLENRTVRALGGWDNTVTVTNPEDIGVMVADIVFNPRDTENRVVYIGSDTISYGQLADLLDGAFGLGLKREEWKLEFLRGKLESDPENLWLKYQNIFAKGVGVSWPKEKTLNHQRGISLIDVASYVEKNKASFASKLGI</sequence>
<keyword evidence="2" id="KW-0560">Oxidoreductase</keyword>
<keyword evidence="1" id="KW-0521">NADP</keyword>
<dbReference type="InterPro" id="IPR045312">
    <property type="entry name" value="PCBER-like"/>
</dbReference>